<feature type="signal peptide" evidence="1">
    <location>
        <begin position="1"/>
        <end position="19"/>
    </location>
</feature>
<dbReference type="Pfam" id="PF10709">
    <property type="entry name" value="DUF2511"/>
    <property type="match status" value="1"/>
</dbReference>
<evidence type="ECO:0000313" key="2">
    <source>
        <dbReference type="EMBL" id="KGD71846.1"/>
    </source>
</evidence>
<dbReference type="STRING" id="642227.HA49_13480"/>
<feature type="chain" id="PRO_5001910647" description="DUF2511 domain-containing protein" evidence="1">
    <location>
        <begin position="20"/>
        <end position="114"/>
    </location>
</feature>
<dbReference type="OrthoDB" id="6519165at2"/>
<comment type="caution">
    <text evidence="2">The sequence shown here is derived from an EMBL/GenBank/DDBJ whole genome shotgun (WGS) entry which is preliminary data.</text>
</comment>
<keyword evidence="3" id="KW-1185">Reference proteome</keyword>
<keyword evidence="1" id="KW-0732">Signal</keyword>
<dbReference type="Proteomes" id="UP000029577">
    <property type="component" value="Unassembled WGS sequence"/>
</dbReference>
<dbReference type="eggNOG" id="ENOG5032TXR">
    <property type="taxonomic scope" value="Bacteria"/>
</dbReference>
<evidence type="ECO:0000256" key="1">
    <source>
        <dbReference type="SAM" id="SignalP"/>
    </source>
</evidence>
<name>A0A095T4J6_9GAMM</name>
<sequence>MKKLLPSLLLLLVCGQAFATQVITVNRLDTGKDIWPFRDRDEIMLTCEPDGSLFAINPSTLMNYPLNEKAQIRVKQGLSQGGDITPLLSDDKSHPGQKMSLQPLINKAQSLCGK</sequence>
<reference evidence="2" key="1">
    <citation type="submission" date="2014-12" db="EMBL/GenBank/DDBJ databases">
        <title>The draft genome of the Tatumella morbirosei type strain, LMG23360T isolated from pineapple rot.</title>
        <authorList>
            <person name="Smits T.H."/>
            <person name="Palmer M."/>
            <person name="Venter S.N."/>
            <person name="Duffy B."/>
            <person name="Steenkamp E.T."/>
            <person name="Chan W.Y."/>
            <person name="Coutinho T.A."/>
            <person name="Coetzee M.P."/>
            <person name="De Maayer P."/>
        </authorList>
    </citation>
    <scope>NUCLEOTIDE SEQUENCE [LARGE SCALE GENOMIC DNA]</scope>
    <source>
        <strain evidence="2">LMG 23360</strain>
    </source>
</reference>
<dbReference type="InterPro" id="IPR019648">
    <property type="entry name" value="YebY"/>
</dbReference>
<dbReference type="RefSeq" id="WP_038020954.1">
    <property type="nucleotide sequence ID" value="NZ_JPKR02000003.1"/>
</dbReference>
<dbReference type="AlphaFoldDB" id="A0A095T4J6"/>
<gene>
    <name evidence="2" type="ORF">HA49_13480</name>
</gene>
<accession>A0A095T4J6</accession>
<protein>
    <recommendedName>
        <fullName evidence="4">DUF2511 domain-containing protein</fullName>
    </recommendedName>
</protein>
<dbReference type="EMBL" id="JPKR02000003">
    <property type="protein sequence ID" value="KGD71846.1"/>
    <property type="molecule type" value="Genomic_DNA"/>
</dbReference>
<evidence type="ECO:0000313" key="3">
    <source>
        <dbReference type="Proteomes" id="UP000029577"/>
    </source>
</evidence>
<proteinExistence type="predicted"/>
<organism evidence="2 3">
    <name type="scientific">Tatumella morbirosei</name>
    <dbReference type="NCBI Taxonomy" id="642227"/>
    <lineage>
        <taxon>Bacteria</taxon>
        <taxon>Pseudomonadati</taxon>
        <taxon>Pseudomonadota</taxon>
        <taxon>Gammaproteobacteria</taxon>
        <taxon>Enterobacterales</taxon>
        <taxon>Erwiniaceae</taxon>
        <taxon>Tatumella</taxon>
    </lineage>
</organism>
<evidence type="ECO:0008006" key="4">
    <source>
        <dbReference type="Google" id="ProtNLM"/>
    </source>
</evidence>